<comment type="caution">
    <text evidence="4">The sequence shown here is derived from an EMBL/GenBank/DDBJ whole genome shotgun (WGS) entry which is preliminary data.</text>
</comment>
<evidence type="ECO:0000313" key="4">
    <source>
        <dbReference type="EMBL" id="MDT8902138.1"/>
    </source>
</evidence>
<sequence>MADLKVAKSVSENPCHMCMPIGGILPLKGVEGAMVLIHGSQGCSTYMRRTMAEHFNEPVDVGSSALNEKGTVYGGGENLKQALDNIRKVYDPRLIGILTTCLAETIGEDIERLAAEYLAERGLADLVIVPVSTPGYGGSQADGYYLALRRIVAALAQPTPRHDKINIIAANVSPADIRELKRLLAAMDIEYTLLPDFADTLDRPYSDHYTKMAPGGTPLDAIRAMPGAAATIEMGVTVPPALSPGQLLADEYGVALHRLPIPIGVAATDLFLRTLREITGRKVPAGVLAERGRLLDAMIDSHKHNFAGRSVIFGEPEMVYAVTRTCLENGVWPTVVAAGGAGGEAVSLFKDVLAASPEPSYFLSETDFAEIRFRSAAAGANIAIGPSDGRYLTEKEGIPLVRLGFPILDRMGGQRILSVGYTGTANLLDRITNTLLDAKHHTYRTRIYDEFYKGRRLNLAPAQAR</sequence>
<dbReference type="Gene3D" id="3.40.50.1980">
    <property type="entry name" value="Nitrogenase molybdenum iron protein domain"/>
    <property type="match status" value="3"/>
</dbReference>
<evidence type="ECO:0000256" key="1">
    <source>
        <dbReference type="ARBA" id="ARBA00023231"/>
    </source>
</evidence>
<dbReference type="Gene3D" id="1.20.89.10">
    <property type="entry name" value="Nitrogenase Molybdenum-iron Protein, subunit B, domain 4"/>
    <property type="match status" value="1"/>
</dbReference>
<keyword evidence="5" id="KW-1185">Reference proteome</keyword>
<proteinExistence type="inferred from homology"/>
<keyword evidence="1 2" id="KW-0535">Nitrogen fixation</keyword>
<evidence type="ECO:0000259" key="3">
    <source>
        <dbReference type="Pfam" id="PF00148"/>
    </source>
</evidence>
<dbReference type="SUPFAM" id="SSF53807">
    <property type="entry name" value="Helical backbone' metal receptor"/>
    <property type="match status" value="1"/>
</dbReference>
<dbReference type="RefSeq" id="WP_413780624.1">
    <property type="nucleotide sequence ID" value="NZ_JAUOZS010000001.1"/>
</dbReference>
<gene>
    <name evidence="4" type="ORF">Q4T40_12855</name>
</gene>
<dbReference type="EMBL" id="JAUOZS010000001">
    <property type="protein sequence ID" value="MDT8902138.1"/>
    <property type="molecule type" value="Genomic_DNA"/>
</dbReference>
<evidence type="ECO:0000313" key="5">
    <source>
        <dbReference type="Proteomes" id="UP001254848"/>
    </source>
</evidence>
<dbReference type="PANTHER" id="PTHR33712:SF7">
    <property type="entry name" value="LIGHT-INDEPENDENT PROTOCHLOROPHYLLIDE REDUCTASE SUBUNIT B"/>
    <property type="match status" value="1"/>
</dbReference>
<name>A0ABU3NZB2_9FIRM</name>
<dbReference type="InterPro" id="IPR050152">
    <property type="entry name" value="ChlB/BchB/BchZ"/>
</dbReference>
<reference evidence="4 5" key="1">
    <citation type="submission" date="2023-07" db="EMBL/GenBank/DDBJ databases">
        <title>The novel representative of Negativicutes class, Anaeroselena agilis gen. nov. sp. nov.</title>
        <authorList>
            <person name="Prokofeva M.I."/>
            <person name="Elcheninov A.G."/>
            <person name="Klyukina A."/>
            <person name="Kublanov I.V."/>
            <person name="Frolov E.N."/>
            <person name="Podosokorskaya O.A."/>
        </authorList>
    </citation>
    <scope>NUCLEOTIDE SEQUENCE [LARGE SCALE GENOMIC DNA]</scope>
    <source>
        <strain evidence="4 5">4137-cl</strain>
    </source>
</reference>
<organism evidence="4 5">
    <name type="scientific">Anaeroselena agilis</name>
    <dbReference type="NCBI Taxonomy" id="3063788"/>
    <lineage>
        <taxon>Bacteria</taxon>
        <taxon>Bacillati</taxon>
        <taxon>Bacillota</taxon>
        <taxon>Negativicutes</taxon>
        <taxon>Acetonemataceae</taxon>
        <taxon>Anaeroselena</taxon>
    </lineage>
</organism>
<accession>A0ABU3NZB2</accession>
<dbReference type="Proteomes" id="UP001254848">
    <property type="component" value="Unassembled WGS sequence"/>
</dbReference>
<feature type="domain" description="Nitrogenase/oxidoreductase component 1" evidence="3">
    <location>
        <begin position="18"/>
        <end position="435"/>
    </location>
</feature>
<dbReference type="PANTHER" id="PTHR33712">
    <property type="entry name" value="LIGHT-INDEPENDENT PROTOCHLOROPHYLLIDE REDUCTASE SUBUNIT B"/>
    <property type="match status" value="1"/>
</dbReference>
<dbReference type="InterPro" id="IPR000318">
    <property type="entry name" value="Nase_comp1_CS"/>
</dbReference>
<dbReference type="PROSITE" id="PS00699">
    <property type="entry name" value="NITROGENASE_1_1"/>
    <property type="match status" value="1"/>
</dbReference>
<comment type="similarity">
    <text evidence="2">Belongs to the NifD/NifK/NifE/NifN family.</text>
</comment>
<protein>
    <submittedName>
        <fullName evidence="4">Nitrogenase component 1</fullName>
    </submittedName>
</protein>
<dbReference type="InterPro" id="IPR000510">
    <property type="entry name" value="Nase/OxRdtase_comp1"/>
</dbReference>
<evidence type="ECO:0000256" key="2">
    <source>
        <dbReference type="RuleBase" id="RU004021"/>
    </source>
</evidence>
<dbReference type="Pfam" id="PF00148">
    <property type="entry name" value="Oxidored_nitro"/>
    <property type="match status" value="1"/>
</dbReference>